<feature type="compositionally biased region" description="Basic and acidic residues" evidence="5">
    <location>
        <begin position="25"/>
        <end position="37"/>
    </location>
</feature>
<feature type="compositionally biased region" description="Polar residues" evidence="5">
    <location>
        <begin position="38"/>
        <end position="48"/>
    </location>
</feature>
<feature type="domain" description="Major facilitator superfamily (MFS) profile" evidence="7">
    <location>
        <begin position="89"/>
        <end position="548"/>
    </location>
</feature>
<evidence type="ECO:0000256" key="6">
    <source>
        <dbReference type="SAM" id="Phobius"/>
    </source>
</evidence>
<dbReference type="SUPFAM" id="SSF103473">
    <property type="entry name" value="MFS general substrate transporter"/>
    <property type="match status" value="1"/>
</dbReference>
<feature type="transmembrane region" description="Helical" evidence="6">
    <location>
        <begin position="246"/>
        <end position="268"/>
    </location>
</feature>
<dbReference type="InterPro" id="IPR011701">
    <property type="entry name" value="MFS"/>
</dbReference>
<dbReference type="AlphaFoldDB" id="A0A5N6L440"/>
<organism evidence="8 9">
    <name type="scientific">Carpinus fangiana</name>
    <dbReference type="NCBI Taxonomy" id="176857"/>
    <lineage>
        <taxon>Eukaryota</taxon>
        <taxon>Viridiplantae</taxon>
        <taxon>Streptophyta</taxon>
        <taxon>Embryophyta</taxon>
        <taxon>Tracheophyta</taxon>
        <taxon>Spermatophyta</taxon>
        <taxon>Magnoliopsida</taxon>
        <taxon>eudicotyledons</taxon>
        <taxon>Gunneridae</taxon>
        <taxon>Pentapetalae</taxon>
        <taxon>rosids</taxon>
        <taxon>fabids</taxon>
        <taxon>Fagales</taxon>
        <taxon>Betulaceae</taxon>
        <taxon>Carpinus</taxon>
    </lineage>
</organism>
<feature type="transmembrane region" description="Helical" evidence="6">
    <location>
        <begin position="212"/>
        <end position="234"/>
    </location>
</feature>
<proteinExistence type="predicted"/>
<name>A0A5N6L440_9ROSI</name>
<keyword evidence="3 6" id="KW-1133">Transmembrane helix</keyword>
<keyword evidence="4 6" id="KW-0472">Membrane</keyword>
<feature type="transmembrane region" description="Helical" evidence="6">
    <location>
        <begin position="371"/>
        <end position="391"/>
    </location>
</feature>
<feature type="transmembrane region" description="Helical" evidence="6">
    <location>
        <begin position="438"/>
        <end position="458"/>
    </location>
</feature>
<keyword evidence="2 6" id="KW-0812">Transmembrane</keyword>
<evidence type="ECO:0000313" key="9">
    <source>
        <dbReference type="Proteomes" id="UP000327013"/>
    </source>
</evidence>
<evidence type="ECO:0000313" key="8">
    <source>
        <dbReference type="EMBL" id="KAB8648492.1"/>
    </source>
</evidence>
<dbReference type="InterPro" id="IPR036259">
    <property type="entry name" value="MFS_trans_sf"/>
</dbReference>
<dbReference type="Proteomes" id="UP000327013">
    <property type="component" value="Unassembled WGS sequence"/>
</dbReference>
<dbReference type="PANTHER" id="PTHR23502:SF3">
    <property type="entry name" value="MAJOR FACILITATOR SUPERFAMILY (MFS) PROFILE DOMAIN-CONTAINING PROTEIN-RELATED"/>
    <property type="match status" value="1"/>
</dbReference>
<feature type="region of interest" description="Disordered" evidence="5">
    <location>
        <begin position="1"/>
        <end position="56"/>
    </location>
</feature>
<dbReference type="GO" id="GO:0022857">
    <property type="term" value="F:transmembrane transporter activity"/>
    <property type="evidence" value="ECO:0007669"/>
    <property type="project" value="InterPro"/>
</dbReference>
<dbReference type="PROSITE" id="PS50850">
    <property type="entry name" value="MFS"/>
    <property type="match status" value="1"/>
</dbReference>
<feature type="transmembrane region" description="Helical" evidence="6">
    <location>
        <begin position="491"/>
        <end position="513"/>
    </location>
</feature>
<dbReference type="EMBL" id="VIBQ01000080">
    <property type="protein sequence ID" value="KAB8648492.1"/>
    <property type="molecule type" value="Genomic_DNA"/>
</dbReference>
<dbReference type="Pfam" id="PF07690">
    <property type="entry name" value="MFS_1"/>
    <property type="match status" value="1"/>
</dbReference>
<protein>
    <recommendedName>
        <fullName evidence="7">Major facilitator superfamily (MFS) profile domain-containing protein</fullName>
    </recommendedName>
</protein>
<feature type="transmembrane region" description="Helical" evidence="6">
    <location>
        <begin position="332"/>
        <end position="351"/>
    </location>
</feature>
<dbReference type="InterPro" id="IPR020846">
    <property type="entry name" value="MFS_dom"/>
</dbReference>
<comment type="caution">
    <text evidence="8">The sequence shown here is derived from an EMBL/GenBank/DDBJ whole genome shotgun (WGS) entry which is preliminary data.</text>
</comment>
<gene>
    <name evidence="8" type="ORF">FH972_026148</name>
</gene>
<sequence length="548" mass="60399">MATPVENNVKEGRSSSEGSAHSKPSTHEDHDAEKKAQQDPSPTAQTADGTPKEDLVYTGARSDGKRIITPEECYDQLGFCFPWQKKWTIISVIFLVQMSMNFNSSVYANAIVPIQETYGVSEAKARVSQMLFLVLYGIGCELWAPWSEEFGRWPILQLSLFLVNIWQLPGALAPNLGSIYVSRALGGLSSAGGSVTLGMVADMWEADDQQYAIGYVVLSSVGGSTIGAVFGGLMQDQFGNNDSTTIAWNFWMQLIIGVITQIIHFFLVPETRSTIMMNRIAKKRREAAEKGEGPAEDLNLYGPDEVKKPRVSTKEVLTIWARPFVMFVTEPIVLFLSLLSGFSDALIFTLFEGLPKVFMQYDGFGNTQIGLIFIAVEIGYVLAYLSFFPFIHQERKIRRRDPDALLPERRLLWLLWLAPLETIGLFAFAWTSGGPQNGIPWIVPTIFAGMIGAANYGGNGFARDVLAGISAMYGTPLYTNIGGYAPRTYQYASTILGCLAFVVAIPIYVFYWYGPQIRARSKFAQELATTRSSVGGRRVSSVGLGAGF</sequence>
<evidence type="ECO:0000256" key="1">
    <source>
        <dbReference type="ARBA" id="ARBA00004141"/>
    </source>
</evidence>
<evidence type="ECO:0000259" key="7">
    <source>
        <dbReference type="PROSITE" id="PS50850"/>
    </source>
</evidence>
<keyword evidence="9" id="KW-1185">Reference proteome</keyword>
<dbReference type="OrthoDB" id="5376138at2759"/>
<evidence type="ECO:0000256" key="5">
    <source>
        <dbReference type="SAM" id="MobiDB-lite"/>
    </source>
</evidence>
<accession>A0A5N6L440</accession>
<evidence type="ECO:0000256" key="4">
    <source>
        <dbReference type="ARBA" id="ARBA00023136"/>
    </source>
</evidence>
<comment type="subcellular location">
    <subcellularLocation>
        <location evidence="1">Membrane</location>
        <topology evidence="1">Multi-pass membrane protein</topology>
    </subcellularLocation>
</comment>
<feature type="transmembrane region" description="Helical" evidence="6">
    <location>
        <begin position="411"/>
        <end position="432"/>
    </location>
</feature>
<evidence type="ECO:0000256" key="3">
    <source>
        <dbReference type="ARBA" id="ARBA00022989"/>
    </source>
</evidence>
<evidence type="ECO:0000256" key="2">
    <source>
        <dbReference type="ARBA" id="ARBA00022692"/>
    </source>
</evidence>
<feature type="transmembrane region" description="Helical" evidence="6">
    <location>
        <begin position="465"/>
        <end position="485"/>
    </location>
</feature>
<reference evidence="8 9" key="1">
    <citation type="submission" date="2019-06" db="EMBL/GenBank/DDBJ databases">
        <title>A chromosomal-level reference genome of Carpinus fangiana (Coryloideae, Betulaceae).</title>
        <authorList>
            <person name="Yang X."/>
            <person name="Wang Z."/>
            <person name="Zhang L."/>
            <person name="Hao G."/>
            <person name="Liu J."/>
            <person name="Yang Y."/>
        </authorList>
    </citation>
    <scope>NUCLEOTIDE SEQUENCE [LARGE SCALE GENOMIC DNA]</scope>
    <source>
        <strain evidence="8">Cfa_2016G</strain>
        <tissue evidence="8">Leaf</tissue>
    </source>
</reference>
<dbReference type="PANTHER" id="PTHR23502">
    <property type="entry name" value="MAJOR FACILITATOR SUPERFAMILY"/>
    <property type="match status" value="1"/>
</dbReference>
<dbReference type="GO" id="GO:0005886">
    <property type="term" value="C:plasma membrane"/>
    <property type="evidence" value="ECO:0007669"/>
    <property type="project" value="TreeGrafter"/>
</dbReference>
<dbReference type="Gene3D" id="1.20.1250.20">
    <property type="entry name" value="MFS general substrate transporter like domains"/>
    <property type="match status" value="1"/>
</dbReference>